<evidence type="ECO:0000313" key="3">
    <source>
        <dbReference type="Proteomes" id="UP000472263"/>
    </source>
</evidence>
<reference evidence="2" key="1">
    <citation type="submission" date="2019-06" db="EMBL/GenBank/DDBJ databases">
        <authorList>
            <consortium name="Wellcome Sanger Institute Data Sharing"/>
        </authorList>
    </citation>
    <scope>NUCLEOTIDE SEQUENCE [LARGE SCALE GENOMIC DNA]</scope>
</reference>
<name>A0A667XQ93_9TELE</name>
<protein>
    <submittedName>
        <fullName evidence="2">Uncharacterized protein</fullName>
    </submittedName>
</protein>
<dbReference type="AlphaFoldDB" id="A0A667XQ93"/>
<dbReference type="Ensembl" id="ENSMMDT00005014721.1">
    <property type="protein sequence ID" value="ENSMMDP00005014324.1"/>
    <property type="gene ID" value="ENSMMDG00005007383.1"/>
</dbReference>
<keyword evidence="1" id="KW-0732">Signal</keyword>
<feature type="chain" id="PRO_5025672746" evidence="1">
    <location>
        <begin position="20"/>
        <end position="90"/>
    </location>
</feature>
<keyword evidence="3" id="KW-1185">Reference proteome</keyword>
<reference evidence="2" key="2">
    <citation type="submission" date="2025-08" db="UniProtKB">
        <authorList>
            <consortium name="Ensembl"/>
        </authorList>
    </citation>
    <scope>IDENTIFICATION</scope>
</reference>
<dbReference type="Proteomes" id="UP000472263">
    <property type="component" value="Chromosome 1"/>
</dbReference>
<organism evidence="2 3">
    <name type="scientific">Myripristis murdjan</name>
    <name type="common">pinecone soldierfish</name>
    <dbReference type="NCBI Taxonomy" id="586833"/>
    <lineage>
        <taxon>Eukaryota</taxon>
        <taxon>Metazoa</taxon>
        <taxon>Chordata</taxon>
        <taxon>Craniata</taxon>
        <taxon>Vertebrata</taxon>
        <taxon>Euteleostomi</taxon>
        <taxon>Actinopterygii</taxon>
        <taxon>Neopterygii</taxon>
        <taxon>Teleostei</taxon>
        <taxon>Neoteleostei</taxon>
        <taxon>Acanthomorphata</taxon>
        <taxon>Holocentriformes</taxon>
        <taxon>Holocentridae</taxon>
        <taxon>Myripristis</taxon>
    </lineage>
</organism>
<sequence length="90" mass="10174">QTFLEPLFSFFSALSLLDSMIHLQVRNPTSACGRAAHTSATSPALTTWLCTRNATSWCETHTHTYRQGVRTPPHNLKEARWWMQCGTVPL</sequence>
<evidence type="ECO:0000256" key="1">
    <source>
        <dbReference type="SAM" id="SignalP"/>
    </source>
</evidence>
<evidence type="ECO:0000313" key="2">
    <source>
        <dbReference type="Ensembl" id="ENSMMDP00005014324.1"/>
    </source>
</evidence>
<accession>A0A667XQ93</accession>
<feature type="signal peptide" evidence="1">
    <location>
        <begin position="1"/>
        <end position="19"/>
    </location>
</feature>
<proteinExistence type="predicted"/>
<dbReference type="InParanoid" id="A0A667XQ93"/>
<reference evidence="2" key="3">
    <citation type="submission" date="2025-09" db="UniProtKB">
        <authorList>
            <consortium name="Ensembl"/>
        </authorList>
    </citation>
    <scope>IDENTIFICATION</scope>
</reference>